<feature type="compositionally biased region" description="Pro residues" evidence="14">
    <location>
        <begin position="331"/>
        <end position="342"/>
    </location>
</feature>
<dbReference type="PROSITE" id="PS51419">
    <property type="entry name" value="RAB"/>
    <property type="match status" value="1"/>
</dbReference>
<feature type="non-terminal residue" evidence="15">
    <location>
        <position position="773"/>
    </location>
</feature>
<reference evidence="15 16" key="1">
    <citation type="submission" date="2019-09" db="EMBL/GenBank/DDBJ databases">
        <title>Bird 10,000 Genomes (B10K) Project - Family phase.</title>
        <authorList>
            <person name="Zhang G."/>
        </authorList>
    </citation>
    <scope>NUCLEOTIDE SEQUENCE [LARGE SCALE GENOMIC DNA]</scope>
    <source>
        <strain evidence="15">B10K-DU-006-09</strain>
        <tissue evidence="15">Muscle</tissue>
    </source>
</reference>
<feature type="compositionally biased region" description="Polar residues" evidence="14">
    <location>
        <begin position="282"/>
        <end position="291"/>
    </location>
</feature>
<dbReference type="GO" id="GO:0005525">
    <property type="term" value="F:GTP binding"/>
    <property type="evidence" value="ECO:0007669"/>
    <property type="project" value="UniProtKB-KW"/>
</dbReference>
<feature type="compositionally biased region" description="Basic and acidic residues" evidence="14">
    <location>
        <begin position="682"/>
        <end position="697"/>
    </location>
</feature>
<dbReference type="PANTHER" id="PTHR14932:SF1">
    <property type="entry name" value="RAB-LIKE PROTEIN 6"/>
    <property type="match status" value="1"/>
</dbReference>
<dbReference type="Pfam" id="PF08477">
    <property type="entry name" value="Roc"/>
    <property type="match status" value="1"/>
</dbReference>
<accession>A0A7L3Z512</accession>
<feature type="compositionally biased region" description="Low complexity" evidence="14">
    <location>
        <begin position="544"/>
        <end position="555"/>
    </location>
</feature>
<dbReference type="InterPro" id="IPR040385">
    <property type="entry name" value="RABL6"/>
</dbReference>
<evidence type="ECO:0000256" key="14">
    <source>
        <dbReference type="SAM" id="MobiDB-lite"/>
    </source>
</evidence>
<keyword evidence="5" id="KW-0597">Phosphoprotein</keyword>
<evidence type="ECO:0000256" key="6">
    <source>
        <dbReference type="ARBA" id="ARBA00022741"/>
    </source>
</evidence>
<feature type="compositionally biased region" description="Low complexity" evidence="14">
    <location>
        <begin position="292"/>
        <end position="315"/>
    </location>
</feature>
<keyword evidence="6" id="KW-0547">Nucleotide-binding</keyword>
<evidence type="ECO:0000256" key="1">
    <source>
        <dbReference type="ARBA" id="ARBA00004123"/>
    </source>
</evidence>
<feature type="compositionally biased region" description="Acidic residues" evidence="14">
    <location>
        <begin position="617"/>
        <end position="626"/>
    </location>
</feature>
<dbReference type="SUPFAM" id="SSF52540">
    <property type="entry name" value="P-loop containing nucleoside triphosphate hydrolases"/>
    <property type="match status" value="1"/>
</dbReference>
<dbReference type="SMART" id="SM00175">
    <property type="entry name" value="RAB"/>
    <property type="match status" value="1"/>
</dbReference>
<evidence type="ECO:0000256" key="13">
    <source>
        <dbReference type="ARBA" id="ARBA00080258"/>
    </source>
</evidence>
<feature type="compositionally biased region" description="Low complexity" evidence="14">
    <location>
        <begin position="562"/>
        <end position="578"/>
    </location>
</feature>
<evidence type="ECO:0000256" key="11">
    <source>
        <dbReference type="ARBA" id="ARBA00074904"/>
    </source>
</evidence>
<evidence type="ECO:0000256" key="8">
    <source>
        <dbReference type="ARBA" id="ARBA00023134"/>
    </source>
</evidence>
<dbReference type="PANTHER" id="PTHR14932">
    <property type="entry name" value="RAS GTPASE-RELATED"/>
    <property type="match status" value="1"/>
</dbReference>
<evidence type="ECO:0000256" key="5">
    <source>
        <dbReference type="ARBA" id="ARBA00022553"/>
    </source>
</evidence>
<dbReference type="AlphaFoldDB" id="A0A7L3Z512"/>
<comment type="subcellular location">
    <subcellularLocation>
        <location evidence="2">Cytoplasm</location>
    </subcellularLocation>
    <subcellularLocation>
        <location evidence="1">Nucleus</location>
    </subcellularLocation>
</comment>
<feature type="compositionally biased region" description="Basic and acidic residues" evidence="14">
    <location>
        <begin position="627"/>
        <end position="642"/>
    </location>
</feature>
<dbReference type="EMBL" id="VZZT01001964">
    <property type="protein sequence ID" value="NXW08583.1"/>
    <property type="molecule type" value="Genomic_DNA"/>
</dbReference>
<sequence>MFSALKKLVSSDQTPVRDKNIPAGLQSMNQALQRRFAKGVQYNMKIVIRGDRNTGKTTLWHRLQGKKFIEEYIPTQEIQVTSIHWNYKTTDDIVKVEVWDVVDKGKCKKRGDGLKLENDPQEAESEMALDAEFLDVYKNCNGVVMMFDITKQWTFNYILRELPKVPTHVPVCVLGNYRDMGEHRVILPGDVRDLIDNLNRPPGSSYFRYAESSMKNSFGLKYLHKFFNIPFLQLQRETLLRQLETNQLDIDATLEELSVQQETEDQNYELFLEMMEARSRGHTSPLTTNGQSPSSGSQSPIVPPSSTSTGSSSPGTPQPPQPFSTSSTISPEPPPSFSPVPAPEVQQPHAPPPATVSPAPPAAVPPPKRSIISRLFGTSPVSDPSPPQPDPAAATPPPHPEAPAKVQSVEDFVPDDSLDHSFLEDPAPQKDKGKLQTKRVDSESDGEAPGGNPMVAGFQDDLDLDDKIPSRPVLAAERVPSKNVTLSSEEEEEEEGKDSKVVLIPNEDINTEQEKKRSSRNSLKPQSEAILTKATDPKPPDSLPPCSGSERSSSSKLNTSLPAAAAATPAAVQAPRTTSQSKGHALKQKVVKEEKPEESDSDQEGPIATQMLSFVMDDPDFESEDSDSQKKKMDEFPVREDLSEISDDDTSLAKPPQPVKSTVHSFKLKNDSDLFGLGLEETGTKESSEEADKQSSKEKKKKKKKSKEEEEKSVKKKSKHKKSKEKEENKEEKKKKKKKSKEKNNEIDELEAFLGGGGASMSKPRGGGDYEEL</sequence>
<dbReference type="Gene3D" id="3.40.50.300">
    <property type="entry name" value="P-loop containing nucleotide triphosphate hydrolases"/>
    <property type="match status" value="1"/>
</dbReference>
<feature type="compositionally biased region" description="Basic and acidic residues" evidence="14">
    <location>
        <begin position="417"/>
        <end position="442"/>
    </location>
</feature>
<feature type="non-terminal residue" evidence="15">
    <location>
        <position position="1"/>
    </location>
</feature>
<evidence type="ECO:0000256" key="2">
    <source>
        <dbReference type="ARBA" id="ARBA00004496"/>
    </source>
</evidence>
<dbReference type="FunFam" id="3.40.50.300:FF:000781">
    <property type="entry name" value="RAB, member RAS oncogene family like 6"/>
    <property type="match status" value="1"/>
</dbReference>
<evidence type="ECO:0000256" key="4">
    <source>
        <dbReference type="ARBA" id="ARBA00022490"/>
    </source>
</evidence>
<evidence type="ECO:0000256" key="12">
    <source>
        <dbReference type="ARBA" id="ARBA00080075"/>
    </source>
</evidence>
<comment type="caution">
    <text evidence="15">The sequence shown here is derived from an EMBL/GenBank/DDBJ whole genome shotgun (WGS) entry which is preliminary data.</text>
</comment>
<keyword evidence="8" id="KW-0342">GTP-binding</keyword>
<comment type="similarity">
    <text evidence="3">Belongs to the small GTPase superfamily. Rab family.</text>
</comment>
<evidence type="ECO:0000313" key="16">
    <source>
        <dbReference type="Proteomes" id="UP000563060"/>
    </source>
</evidence>
<keyword evidence="4" id="KW-0963">Cytoplasm</keyword>
<dbReference type="GO" id="GO:0005829">
    <property type="term" value="C:cytosol"/>
    <property type="evidence" value="ECO:0007669"/>
    <property type="project" value="TreeGrafter"/>
</dbReference>
<feature type="compositionally biased region" description="Basic residues" evidence="14">
    <location>
        <begin position="714"/>
        <end position="723"/>
    </location>
</feature>
<keyword evidence="16" id="KW-1185">Reference proteome</keyword>
<feature type="compositionally biased region" description="Pro residues" evidence="14">
    <location>
        <begin position="383"/>
        <end position="401"/>
    </location>
</feature>
<dbReference type="PRINTS" id="PR01217">
    <property type="entry name" value="PRICHEXTENSN"/>
</dbReference>
<evidence type="ECO:0000256" key="10">
    <source>
        <dbReference type="ARBA" id="ARBA00055907"/>
    </source>
</evidence>
<feature type="compositionally biased region" description="Pro residues" evidence="14">
    <location>
        <begin position="349"/>
        <end position="368"/>
    </location>
</feature>
<evidence type="ECO:0000313" key="15">
    <source>
        <dbReference type="EMBL" id="NXW08583.1"/>
    </source>
</evidence>
<comment type="function">
    <text evidence="10">May enhance cellular proliferation. May reduce growth inhibitory activity of CDKN2A.</text>
</comment>
<evidence type="ECO:0000256" key="9">
    <source>
        <dbReference type="ARBA" id="ARBA00023242"/>
    </source>
</evidence>
<feature type="region of interest" description="Disordered" evidence="14">
    <location>
        <begin position="280"/>
        <end position="773"/>
    </location>
</feature>
<keyword evidence="7" id="KW-0007">Acetylation</keyword>
<name>A0A7L3Z512_FREGA</name>
<evidence type="ECO:0000256" key="3">
    <source>
        <dbReference type="ARBA" id="ARBA00006270"/>
    </source>
</evidence>
<dbReference type="InterPro" id="IPR027417">
    <property type="entry name" value="P-loop_NTPase"/>
</dbReference>
<dbReference type="Proteomes" id="UP000563060">
    <property type="component" value="Unassembled WGS sequence"/>
</dbReference>
<evidence type="ECO:0000256" key="7">
    <source>
        <dbReference type="ARBA" id="ARBA00022990"/>
    </source>
</evidence>
<organism evidence="15 16">
    <name type="scientific">Fregetta grallaria</name>
    <name type="common">White-bellied storm-petrel</name>
    <name type="synonym">Procellaria grallaria</name>
    <dbReference type="NCBI Taxonomy" id="79628"/>
    <lineage>
        <taxon>Eukaryota</taxon>
        <taxon>Metazoa</taxon>
        <taxon>Chordata</taxon>
        <taxon>Craniata</taxon>
        <taxon>Vertebrata</taxon>
        <taxon>Euteleostomi</taxon>
        <taxon>Archelosauria</taxon>
        <taxon>Archosauria</taxon>
        <taxon>Dinosauria</taxon>
        <taxon>Saurischia</taxon>
        <taxon>Theropoda</taxon>
        <taxon>Coelurosauria</taxon>
        <taxon>Aves</taxon>
        <taxon>Neognathae</taxon>
        <taxon>Neoaves</taxon>
        <taxon>Aequornithes</taxon>
        <taxon>Procellariiformes</taxon>
        <taxon>Hydrobatidae</taxon>
        <taxon>Fregetta</taxon>
    </lineage>
</organism>
<proteinExistence type="inferred from homology"/>
<gene>
    <name evidence="15" type="primary">Rabl6</name>
    <name evidence="15" type="ORF">FREGRA_R04029</name>
</gene>
<dbReference type="GO" id="GO:0005634">
    <property type="term" value="C:nucleus"/>
    <property type="evidence" value="ECO:0007669"/>
    <property type="project" value="UniProtKB-SubCell"/>
</dbReference>
<keyword evidence="9" id="KW-0539">Nucleus</keyword>
<protein>
    <recommendedName>
        <fullName evidence="11">Rab-like protein 6</fullName>
    </recommendedName>
    <alternativeName>
        <fullName evidence="12">GTP-binding protein Parf</fullName>
    </alternativeName>
    <alternativeName>
        <fullName evidence="13">Rab-like protein 1</fullName>
    </alternativeName>
</protein>